<evidence type="ECO:0000256" key="3">
    <source>
        <dbReference type="ARBA" id="ARBA00010617"/>
    </source>
</evidence>
<comment type="cofactor">
    <cofactor evidence="1">
        <name>heme</name>
        <dbReference type="ChEBI" id="CHEBI:30413"/>
    </cofactor>
</comment>
<evidence type="ECO:0000313" key="13">
    <source>
        <dbReference type="EMBL" id="TGO61264.1"/>
    </source>
</evidence>
<dbReference type="GO" id="GO:0004497">
    <property type="term" value="F:monooxygenase activity"/>
    <property type="evidence" value="ECO:0007669"/>
    <property type="project" value="UniProtKB-KW"/>
</dbReference>
<gene>
    <name evidence="13" type="ORF">BOTNAR_0131g00100</name>
</gene>
<evidence type="ECO:0000256" key="4">
    <source>
        <dbReference type="ARBA" id="ARBA00022617"/>
    </source>
</evidence>
<dbReference type="Gene3D" id="1.10.630.10">
    <property type="entry name" value="Cytochrome P450"/>
    <property type="match status" value="1"/>
</dbReference>
<dbReference type="PANTHER" id="PTHR46206">
    <property type="entry name" value="CYTOCHROME P450"/>
    <property type="match status" value="1"/>
</dbReference>
<keyword evidence="6" id="KW-0479">Metal-binding</keyword>
<keyword evidence="7" id="KW-1133">Transmembrane helix</keyword>
<accession>A0A4Z1IL57</accession>
<dbReference type="Pfam" id="PF00067">
    <property type="entry name" value="p450"/>
    <property type="match status" value="1"/>
</dbReference>
<dbReference type="GO" id="GO:0005506">
    <property type="term" value="F:iron ion binding"/>
    <property type="evidence" value="ECO:0007669"/>
    <property type="project" value="InterPro"/>
</dbReference>
<evidence type="ECO:0008006" key="15">
    <source>
        <dbReference type="Google" id="ProtNLM"/>
    </source>
</evidence>
<evidence type="ECO:0000256" key="9">
    <source>
        <dbReference type="ARBA" id="ARBA00023004"/>
    </source>
</evidence>
<comment type="caution">
    <text evidence="13">The sequence shown here is derived from an EMBL/GenBank/DDBJ whole genome shotgun (WGS) entry which is preliminary data.</text>
</comment>
<evidence type="ECO:0000256" key="7">
    <source>
        <dbReference type="ARBA" id="ARBA00022989"/>
    </source>
</evidence>
<dbReference type="InterPro" id="IPR002403">
    <property type="entry name" value="Cyt_P450_E_grp-IV"/>
</dbReference>
<keyword evidence="8" id="KW-0560">Oxidoreductase</keyword>
<dbReference type="PRINTS" id="PR00465">
    <property type="entry name" value="EP450IV"/>
</dbReference>
<dbReference type="InterPro" id="IPR036396">
    <property type="entry name" value="Cyt_P450_sf"/>
</dbReference>
<dbReference type="AlphaFoldDB" id="A0A4Z1IL57"/>
<dbReference type="EMBL" id="PQXJ01000131">
    <property type="protein sequence ID" value="TGO61264.1"/>
    <property type="molecule type" value="Genomic_DNA"/>
</dbReference>
<evidence type="ECO:0000256" key="2">
    <source>
        <dbReference type="ARBA" id="ARBA00004370"/>
    </source>
</evidence>
<evidence type="ECO:0000313" key="14">
    <source>
        <dbReference type="Proteomes" id="UP000297452"/>
    </source>
</evidence>
<name>A0A4Z1IL57_9HELO</name>
<dbReference type="CDD" id="cd11041">
    <property type="entry name" value="CYP503A1-like"/>
    <property type="match status" value="1"/>
</dbReference>
<dbReference type="GO" id="GO:0016705">
    <property type="term" value="F:oxidoreductase activity, acting on paired donors, with incorporation or reduction of molecular oxygen"/>
    <property type="evidence" value="ECO:0007669"/>
    <property type="project" value="InterPro"/>
</dbReference>
<evidence type="ECO:0000256" key="6">
    <source>
        <dbReference type="ARBA" id="ARBA00022723"/>
    </source>
</evidence>
<keyword evidence="4" id="KW-0349">Heme</keyword>
<proteinExistence type="inferred from homology"/>
<keyword evidence="5" id="KW-0812">Transmembrane</keyword>
<evidence type="ECO:0000256" key="5">
    <source>
        <dbReference type="ARBA" id="ARBA00022692"/>
    </source>
</evidence>
<dbReference type="InterPro" id="IPR001128">
    <property type="entry name" value="Cyt_P450"/>
</dbReference>
<dbReference type="STRING" id="278944.A0A4Z1IL57"/>
<dbReference type="OrthoDB" id="1844152at2759"/>
<protein>
    <recommendedName>
        <fullName evidence="15">Cytochrome P450</fullName>
    </recommendedName>
</protein>
<evidence type="ECO:0000256" key="8">
    <source>
        <dbReference type="ARBA" id="ARBA00023002"/>
    </source>
</evidence>
<dbReference type="SUPFAM" id="SSF48264">
    <property type="entry name" value="Cytochrome P450"/>
    <property type="match status" value="1"/>
</dbReference>
<dbReference type="GO" id="GO:0020037">
    <property type="term" value="F:heme binding"/>
    <property type="evidence" value="ECO:0007669"/>
    <property type="project" value="InterPro"/>
</dbReference>
<comment type="subcellular location">
    <subcellularLocation>
        <location evidence="2">Membrane</location>
    </subcellularLocation>
</comment>
<dbReference type="GO" id="GO:0016020">
    <property type="term" value="C:membrane"/>
    <property type="evidence" value="ECO:0007669"/>
    <property type="project" value="UniProtKB-SubCell"/>
</dbReference>
<keyword evidence="14" id="KW-1185">Reference proteome</keyword>
<keyword evidence="9" id="KW-0408">Iron</keyword>
<evidence type="ECO:0000256" key="12">
    <source>
        <dbReference type="ARBA" id="ARBA00023136"/>
    </source>
</evidence>
<comment type="similarity">
    <text evidence="3">Belongs to the cytochrome P450 family.</text>
</comment>
<keyword evidence="12" id="KW-0472">Membrane</keyword>
<reference evidence="13 14" key="1">
    <citation type="submission" date="2017-12" db="EMBL/GenBank/DDBJ databases">
        <title>Comparative genomics of Botrytis spp.</title>
        <authorList>
            <person name="Valero-Jimenez C.A."/>
            <person name="Tapia P."/>
            <person name="Veloso J."/>
            <person name="Silva-Moreno E."/>
            <person name="Staats M."/>
            <person name="Valdes J.H."/>
            <person name="Van Kan J.A.L."/>
        </authorList>
    </citation>
    <scope>NUCLEOTIDE SEQUENCE [LARGE SCALE GENOMIC DNA]</scope>
    <source>
        <strain evidence="13 14">MUCL2120</strain>
    </source>
</reference>
<evidence type="ECO:0000256" key="11">
    <source>
        <dbReference type="ARBA" id="ARBA00023033"/>
    </source>
</evidence>
<keyword evidence="10" id="KW-0843">Virulence</keyword>
<evidence type="ECO:0000256" key="10">
    <source>
        <dbReference type="ARBA" id="ARBA00023026"/>
    </source>
</evidence>
<dbReference type="PANTHER" id="PTHR46206:SF5">
    <property type="entry name" value="P450, PUTATIVE (EUROFUNG)-RELATED"/>
    <property type="match status" value="1"/>
</dbReference>
<dbReference type="Proteomes" id="UP000297452">
    <property type="component" value="Unassembled WGS sequence"/>
</dbReference>
<evidence type="ECO:0000256" key="1">
    <source>
        <dbReference type="ARBA" id="ARBA00001971"/>
    </source>
</evidence>
<organism evidence="13 14">
    <name type="scientific">Botryotinia narcissicola</name>
    <dbReference type="NCBI Taxonomy" id="278944"/>
    <lineage>
        <taxon>Eukaryota</taxon>
        <taxon>Fungi</taxon>
        <taxon>Dikarya</taxon>
        <taxon>Ascomycota</taxon>
        <taxon>Pezizomycotina</taxon>
        <taxon>Leotiomycetes</taxon>
        <taxon>Helotiales</taxon>
        <taxon>Sclerotiniaceae</taxon>
        <taxon>Botryotinia</taxon>
    </lineage>
</organism>
<sequence>MFFSQVATIVVVAVTLVTLFKRWKQNSEGFESLSTISRILHPYGVLKRRLKAWLYLFSGPLIIQTAYNKANGEPFEILAPDNRYVFVSSQKHIGELNNAPDTVLSLQAASKQMLQPKYTMSGFNWFDRRGTEGVGFIKALRTLLTNNLPSILPSLRIVIANNFSEMHYAHKVVNAFFGEELAGNKEFMKSALSFIEDTLMTAETVRLLPEWLAQPIGQLLAGMLSSHRTVFDTLLPVAEQRLLEKQLEKMGQTVPKHHDCIQWIMETAPKKNPWTGQRIVHELMAIWFGSVHALSTTISFAIHDLCLHPEYVDPLREEIEGPGYALFEQTAQGLPLLDSFIKESARLTPVESMSTRRHALQPFTLSDGTRVEIGDWACTPVQAMMQDPKEYPEPLQFRGFRFVDPVLLPGAELPQINRYARPTHASKLTDVNGSFHVWGTGRMAWAILCSGRYEDHVSTSNYKLRLRARGQRSFAMVHLAVKYATKK</sequence>
<keyword evidence="11" id="KW-0503">Monooxygenase</keyword>